<dbReference type="GO" id="GO:0032259">
    <property type="term" value="P:methylation"/>
    <property type="evidence" value="ECO:0007669"/>
    <property type="project" value="UniProtKB-KW"/>
</dbReference>
<comment type="caution">
    <text evidence="2">The sequence shown here is derived from an EMBL/GenBank/DDBJ whole genome shotgun (WGS) entry which is preliminary data.</text>
</comment>
<dbReference type="Gene3D" id="3.40.50.150">
    <property type="entry name" value="Vaccinia Virus protein VP39"/>
    <property type="match status" value="1"/>
</dbReference>
<sequence length="242" mass="27223">MTLTFPSLTSLWQNFRLRWYFKFTLPAKTRATLHGVELDISMLSSIMKNNILEGRYEFQECRLARRCLNSNDVVLELGGAIGFIGLFCRKVIGVRHHLTVEANPATIEILQRNYRLNSMTPEVVHAAAAAADGEISLDVGGEFWENSIVSRQEGGKKIQVPSRSLHSLSALLPEKPTVLICDIEGAETHLDFSQLPSTVTRMIIELHPSMVGEAAVNDLVEKFHNLGFRTETVEENTWLFVR</sequence>
<organism evidence="2 3">
    <name type="scientific">Prosthecobacter vanneervenii</name>
    <dbReference type="NCBI Taxonomy" id="48466"/>
    <lineage>
        <taxon>Bacteria</taxon>
        <taxon>Pseudomonadati</taxon>
        <taxon>Verrucomicrobiota</taxon>
        <taxon>Verrucomicrobiia</taxon>
        <taxon>Verrucomicrobiales</taxon>
        <taxon>Verrucomicrobiaceae</taxon>
        <taxon>Prosthecobacter</taxon>
    </lineage>
</organism>
<keyword evidence="3" id="KW-1185">Reference proteome</keyword>
<dbReference type="InterPro" id="IPR006342">
    <property type="entry name" value="FkbM_mtfrase"/>
</dbReference>
<dbReference type="SUPFAM" id="SSF53335">
    <property type="entry name" value="S-adenosyl-L-methionine-dependent methyltransferases"/>
    <property type="match status" value="1"/>
</dbReference>
<evidence type="ECO:0000313" key="2">
    <source>
        <dbReference type="EMBL" id="MBB5032214.1"/>
    </source>
</evidence>
<dbReference type="InterPro" id="IPR029063">
    <property type="entry name" value="SAM-dependent_MTases_sf"/>
</dbReference>
<feature type="domain" description="Methyltransferase FkbM" evidence="1">
    <location>
        <begin position="93"/>
        <end position="229"/>
    </location>
</feature>
<proteinExistence type="predicted"/>
<dbReference type="EMBL" id="JACHIG010000003">
    <property type="protein sequence ID" value="MBB5032214.1"/>
    <property type="molecule type" value="Genomic_DNA"/>
</dbReference>
<keyword evidence="2" id="KW-0808">Transferase</keyword>
<keyword evidence="2" id="KW-0489">Methyltransferase</keyword>
<dbReference type="NCBIfam" id="TIGR01444">
    <property type="entry name" value="fkbM_fam"/>
    <property type="match status" value="1"/>
</dbReference>
<gene>
    <name evidence="2" type="ORF">HNQ65_001791</name>
</gene>
<accession>A0A7W7Y9X7</accession>
<dbReference type="GO" id="GO:0008168">
    <property type="term" value="F:methyltransferase activity"/>
    <property type="evidence" value="ECO:0007669"/>
    <property type="project" value="UniProtKB-KW"/>
</dbReference>
<dbReference type="RefSeq" id="WP_184339150.1">
    <property type="nucleotide sequence ID" value="NZ_JACHIG010000003.1"/>
</dbReference>
<dbReference type="Pfam" id="PF05050">
    <property type="entry name" value="Methyltransf_21"/>
    <property type="match status" value="1"/>
</dbReference>
<evidence type="ECO:0000259" key="1">
    <source>
        <dbReference type="Pfam" id="PF05050"/>
    </source>
</evidence>
<dbReference type="AlphaFoldDB" id="A0A7W7Y9X7"/>
<reference evidence="2 3" key="1">
    <citation type="submission" date="2020-08" db="EMBL/GenBank/DDBJ databases">
        <title>Genomic Encyclopedia of Type Strains, Phase IV (KMG-IV): sequencing the most valuable type-strain genomes for metagenomic binning, comparative biology and taxonomic classification.</title>
        <authorList>
            <person name="Goeker M."/>
        </authorList>
    </citation>
    <scope>NUCLEOTIDE SEQUENCE [LARGE SCALE GENOMIC DNA]</scope>
    <source>
        <strain evidence="2 3">DSM 12252</strain>
    </source>
</reference>
<dbReference type="Proteomes" id="UP000590740">
    <property type="component" value="Unassembled WGS sequence"/>
</dbReference>
<evidence type="ECO:0000313" key="3">
    <source>
        <dbReference type="Proteomes" id="UP000590740"/>
    </source>
</evidence>
<name>A0A7W7Y9X7_9BACT</name>
<protein>
    <submittedName>
        <fullName evidence="2">FkbM family methyltransferase</fullName>
    </submittedName>
</protein>